<dbReference type="SUPFAM" id="SSF81606">
    <property type="entry name" value="PP2C-like"/>
    <property type="match status" value="1"/>
</dbReference>
<name>A0A921UNH9_SORBI</name>
<keyword evidence="2" id="KW-0378">Hydrolase</keyword>
<gene>
    <name evidence="7" type="ORF">BDA96_03G017700</name>
</gene>
<dbReference type="PROSITE" id="PS51746">
    <property type="entry name" value="PPM_2"/>
    <property type="match status" value="1"/>
</dbReference>
<comment type="catalytic activity">
    <reaction evidence="5">
        <text>O-phospho-L-threonyl-[protein] + H2O = L-threonyl-[protein] + phosphate</text>
        <dbReference type="Rhea" id="RHEA:47004"/>
        <dbReference type="Rhea" id="RHEA-COMP:11060"/>
        <dbReference type="Rhea" id="RHEA-COMP:11605"/>
        <dbReference type="ChEBI" id="CHEBI:15377"/>
        <dbReference type="ChEBI" id="CHEBI:30013"/>
        <dbReference type="ChEBI" id="CHEBI:43474"/>
        <dbReference type="ChEBI" id="CHEBI:61977"/>
        <dbReference type="EC" id="3.1.3.16"/>
    </reaction>
</comment>
<evidence type="ECO:0000256" key="2">
    <source>
        <dbReference type="ARBA" id="ARBA00022801"/>
    </source>
</evidence>
<sequence>MSGSSDNAVPITEEEMMAAMMQEALAWGTPPRLYLSYGMVAMKGMPPVLTDAVEAAPSFTLLTPPVGLDFFAVLDGRGLGAAAAAASGEEESERLVALLRDALATQVYLKLMCSDSPRLFLDGMSYNGWWATTLREAFRVFHEACSQGEHGVDAPAATAIVALVHEKYLVIGNHGASKAVLSRDGELVELSSDSQSLHMSKQATDASVSSAPAPASAAAGVVVDVVVVEREARDEFLILGSAALWDKVAPAAACAHVRQRLGRTSRIIMPWETHITDTDDMPMLLAKELAKKAVHAGSRDNISVGIVIFRDFWAIRHTQAATASKAASALAL</sequence>
<dbReference type="Gene3D" id="3.60.40.10">
    <property type="entry name" value="PPM-type phosphatase domain"/>
    <property type="match status" value="1"/>
</dbReference>
<dbReference type="Proteomes" id="UP000807115">
    <property type="component" value="Chromosome 3"/>
</dbReference>
<dbReference type="AlphaFoldDB" id="A0A921UNH9"/>
<evidence type="ECO:0000313" key="7">
    <source>
        <dbReference type="EMBL" id="KAG0535901.1"/>
    </source>
</evidence>
<comment type="catalytic activity">
    <reaction evidence="4">
        <text>O-phospho-L-seryl-[protein] + H2O = L-seryl-[protein] + phosphate</text>
        <dbReference type="Rhea" id="RHEA:20629"/>
        <dbReference type="Rhea" id="RHEA-COMP:9863"/>
        <dbReference type="Rhea" id="RHEA-COMP:11604"/>
        <dbReference type="ChEBI" id="CHEBI:15377"/>
        <dbReference type="ChEBI" id="CHEBI:29999"/>
        <dbReference type="ChEBI" id="CHEBI:43474"/>
        <dbReference type="ChEBI" id="CHEBI:83421"/>
        <dbReference type="EC" id="3.1.3.16"/>
    </reaction>
</comment>
<protein>
    <recommendedName>
        <fullName evidence="1">protein-serine/threonine phosphatase</fullName>
        <ecNumber evidence="1">3.1.3.16</ecNumber>
    </recommendedName>
</protein>
<dbReference type="InterPro" id="IPR036457">
    <property type="entry name" value="PPM-type-like_dom_sf"/>
</dbReference>
<dbReference type="InterPro" id="IPR001932">
    <property type="entry name" value="PPM-type_phosphatase-like_dom"/>
</dbReference>
<dbReference type="EMBL" id="CM027682">
    <property type="protein sequence ID" value="KAG0535901.1"/>
    <property type="molecule type" value="Genomic_DNA"/>
</dbReference>
<evidence type="ECO:0000313" key="8">
    <source>
        <dbReference type="Proteomes" id="UP000807115"/>
    </source>
</evidence>
<dbReference type="PANTHER" id="PTHR47992">
    <property type="entry name" value="PROTEIN PHOSPHATASE"/>
    <property type="match status" value="1"/>
</dbReference>
<dbReference type="Pfam" id="PF00481">
    <property type="entry name" value="PP2C"/>
    <property type="match status" value="1"/>
</dbReference>
<organism evidence="7 8">
    <name type="scientific">Sorghum bicolor</name>
    <name type="common">Sorghum</name>
    <name type="synonym">Sorghum vulgare</name>
    <dbReference type="NCBI Taxonomy" id="4558"/>
    <lineage>
        <taxon>Eukaryota</taxon>
        <taxon>Viridiplantae</taxon>
        <taxon>Streptophyta</taxon>
        <taxon>Embryophyta</taxon>
        <taxon>Tracheophyta</taxon>
        <taxon>Spermatophyta</taxon>
        <taxon>Magnoliopsida</taxon>
        <taxon>Liliopsida</taxon>
        <taxon>Poales</taxon>
        <taxon>Poaceae</taxon>
        <taxon>PACMAD clade</taxon>
        <taxon>Panicoideae</taxon>
        <taxon>Andropogonodae</taxon>
        <taxon>Andropogoneae</taxon>
        <taxon>Sorghinae</taxon>
        <taxon>Sorghum</taxon>
    </lineage>
</organism>
<evidence type="ECO:0000259" key="6">
    <source>
        <dbReference type="PROSITE" id="PS51746"/>
    </source>
</evidence>
<reference evidence="7" key="2">
    <citation type="submission" date="2020-10" db="EMBL/GenBank/DDBJ databases">
        <authorList>
            <person name="Cooper E.A."/>
            <person name="Brenton Z.W."/>
            <person name="Flinn B.S."/>
            <person name="Jenkins J."/>
            <person name="Shu S."/>
            <person name="Flowers D."/>
            <person name="Luo F."/>
            <person name="Wang Y."/>
            <person name="Xia P."/>
            <person name="Barry K."/>
            <person name="Daum C."/>
            <person name="Lipzen A."/>
            <person name="Yoshinaga Y."/>
            <person name="Schmutz J."/>
            <person name="Saski C."/>
            <person name="Vermerris W."/>
            <person name="Kresovich S."/>
        </authorList>
    </citation>
    <scope>NUCLEOTIDE SEQUENCE</scope>
</reference>
<evidence type="ECO:0000256" key="5">
    <source>
        <dbReference type="ARBA" id="ARBA00048336"/>
    </source>
</evidence>
<evidence type="ECO:0000256" key="3">
    <source>
        <dbReference type="ARBA" id="ARBA00022912"/>
    </source>
</evidence>
<proteinExistence type="predicted"/>
<dbReference type="OrthoDB" id="420076at2759"/>
<dbReference type="GO" id="GO:0004722">
    <property type="term" value="F:protein serine/threonine phosphatase activity"/>
    <property type="evidence" value="ECO:0007669"/>
    <property type="project" value="UniProtKB-EC"/>
</dbReference>
<evidence type="ECO:0000256" key="4">
    <source>
        <dbReference type="ARBA" id="ARBA00047761"/>
    </source>
</evidence>
<dbReference type="EC" id="3.1.3.16" evidence="1"/>
<evidence type="ECO:0000256" key="1">
    <source>
        <dbReference type="ARBA" id="ARBA00013081"/>
    </source>
</evidence>
<comment type="caution">
    <text evidence="7">The sequence shown here is derived from an EMBL/GenBank/DDBJ whole genome shotgun (WGS) entry which is preliminary data.</text>
</comment>
<dbReference type="SMART" id="SM00332">
    <property type="entry name" value="PP2Cc"/>
    <property type="match status" value="1"/>
</dbReference>
<feature type="domain" description="PPM-type phosphatase" evidence="6">
    <location>
        <begin position="36"/>
        <end position="309"/>
    </location>
</feature>
<reference evidence="7" key="1">
    <citation type="journal article" date="2019" name="BMC Genomics">
        <title>A new reference genome for Sorghum bicolor reveals high levels of sequence similarity between sweet and grain genotypes: implications for the genetics of sugar metabolism.</title>
        <authorList>
            <person name="Cooper E.A."/>
            <person name="Brenton Z.W."/>
            <person name="Flinn B.S."/>
            <person name="Jenkins J."/>
            <person name="Shu S."/>
            <person name="Flowers D."/>
            <person name="Luo F."/>
            <person name="Wang Y."/>
            <person name="Xia P."/>
            <person name="Barry K."/>
            <person name="Daum C."/>
            <person name="Lipzen A."/>
            <person name="Yoshinaga Y."/>
            <person name="Schmutz J."/>
            <person name="Saski C."/>
            <person name="Vermerris W."/>
            <person name="Kresovich S."/>
        </authorList>
    </citation>
    <scope>NUCLEOTIDE SEQUENCE</scope>
</reference>
<accession>A0A921UNH9</accession>
<keyword evidence="3" id="KW-0904">Protein phosphatase</keyword>
<dbReference type="InterPro" id="IPR015655">
    <property type="entry name" value="PP2C"/>
</dbReference>